<dbReference type="AlphaFoldDB" id="A0AAD4EA36"/>
<proteinExistence type="predicted"/>
<evidence type="ECO:0000313" key="1">
    <source>
        <dbReference type="EMBL" id="KAG1902377.1"/>
    </source>
</evidence>
<protein>
    <submittedName>
        <fullName evidence="1">Uncharacterized protein</fullName>
    </submittedName>
</protein>
<comment type="caution">
    <text evidence="1">The sequence shown here is derived from an EMBL/GenBank/DDBJ whole genome shotgun (WGS) entry which is preliminary data.</text>
</comment>
<reference evidence="1" key="1">
    <citation type="journal article" date="2020" name="New Phytol.">
        <title>Comparative genomics reveals dynamic genome evolution in host specialist ectomycorrhizal fungi.</title>
        <authorList>
            <person name="Lofgren L.A."/>
            <person name="Nguyen N.H."/>
            <person name="Vilgalys R."/>
            <person name="Ruytinx J."/>
            <person name="Liao H.L."/>
            <person name="Branco S."/>
            <person name="Kuo A."/>
            <person name="LaButti K."/>
            <person name="Lipzen A."/>
            <person name="Andreopoulos W."/>
            <person name="Pangilinan J."/>
            <person name="Riley R."/>
            <person name="Hundley H."/>
            <person name="Na H."/>
            <person name="Barry K."/>
            <person name="Grigoriev I.V."/>
            <person name="Stajich J.E."/>
            <person name="Kennedy P.G."/>
        </authorList>
    </citation>
    <scope>NUCLEOTIDE SEQUENCE</scope>
    <source>
        <strain evidence="1">FC203</strain>
    </source>
</reference>
<accession>A0AAD4EA36</accession>
<dbReference type="RefSeq" id="XP_041227952.1">
    <property type="nucleotide sequence ID" value="XM_041365570.1"/>
</dbReference>
<keyword evidence="2" id="KW-1185">Reference proteome</keyword>
<organism evidence="1 2">
    <name type="scientific">Suillus fuscotomentosus</name>
    <dbReference type="NCBI Taxonomy" id="1912939"/>
    <lineage>
        <taxon>Eukaryota</taxon>
        <taxon>Fungi</taxon>
        <taxon>Dikarya</taxon>
        <taxon>Basidiomycota</taxon>
        <taxon>Agaricomycotina</taxon>
        <taxon>Agaricomycetes</taxon>
        <taxon>Agaricomycetidae</taxon>
        <taxon>Boletales</taxon>
        <taxon>Suillineae</taxon>
        <taxon>Suillaceae</taxon>
        <taxon>Suillus</taxon>
    </lineage>
</organism>
<name>A0AAD4EA36_9AGAM</name>
<evidence type="ECO:0000313" key="2">
    <source>
        <dbReference type="Proteomes" id="UP001195769"/>
    </source>
</evidence>
<dbReference type="EMBL" id="JABBWK010000017">
    <property type="protein sequence ID" value="KAG1902377.1"/>
    <property type="molecule type" value="Genomic_DNA"/>
</dbReference>
<dbReference type="GeneID" id="64659868"/>
<dbReference type="Proteomes" id="UP001195769">
    <property type="component" value="Unassembled WGS sequence"/>
</dbReference>
<gene>
    <name evidence="1" type="ORF">F5891DRAFT_1172088</name>
</gene>
<sequence>METPDWVDTSSKMHSFKKLASMWQSDFHLNSVLKKQQLLALVANHGFGGPVALMAGDSSRRYGHFCNKGHTVRVGTQYRAPESGQRLEELPAGGSFYVHIRDFNRAIPRLEHSNNVYNCNSPGRLIRRLGRLAQMCFTQGDGDIITNHSYTVAVCPTGSTYFALAWMFYMGQSTQPRAAADKGNAVSPQDEYLILSIEQVAETAETPRIGIGNLPALEPVVSLTERGGFSVVVGDKACGITE</sequence>